<reference evidence="1" key="1">
    <citation type="journal article" date="2023" name="Insect Mol. Biol.">
        <title>Genome sequencing provides insights into the evolution of gene families encoding plant cell wall-degrading enzymes in longhorned beetles.</title>
        <authorList>
            <person name="Shin N.R."/>
            <person name="Okamura Y."/>
            <person name="Kirsch R."/>
            <person name="Pauchet Y."/>
        </authorList>
    </citation>
    <scope>NUCLEOTIDE SEQUENCE</scope>
    <source>
        <strain evidence="1">MMC_N1</strain>
    </source>
</reference>
<keyword evidence="2" id="KW-1185">Reference proteome</keyword>
<proteinExistence type="predicted"/>
<accession>A0ABQ9JUU5</accession>
<dbReference type="Proteomes" id="UP001162164">
    <property type="component" value="Unassembled WGS sequence"/>
</dbReference>
<dbReference type="InterPro" id="IPR019034">
    <property type="entry name" value="UPF0390"/>
</dbReference>
<gene>
    <name evidence="1" type="ORF">NQ317_003410</name>
</gene>
<dbReference type="Pfam" id="PF09495">
    <property type="entry name" value="DUF2462"/>
    <property type="match status" value="1"/>
</dbReference>
<organism evidence="1 2">
    <name type="scientific">Molorchus minor</name>
    <dbReference type="NCBI Taxonomy" id="1323400"/>
    <lineage>
        <taxon>Eukaryota</taxon>
        <taxon>Metazoa</taxon>
        <taxon>Ecdysozoa</taxon>
        <taxon>Arthropoda</taxon>
        <taxon>Hexapoda</taxon>
        <taxon>Insecta</taxon>
        <taxon>Pterygota</taxon>
        <taxon>Neoptera</taxon>
        <taxon>Endopterygota</taxon>
        <taxon>Coleoptera</taxon>
        <taxon>Polyphaga</taxon>
        <taxon>Cucujiformia</taxon>
        <taxon>Chrysomeloidea</taxon>
        <taxon>Cerambycidae</taxon>
        <taxon>Lamiinae</taxon>
        <taxon>Monochamini</taxon>
        <taxon>Molorchus</taxon>
    </lineage>
</organism>
<evidence type="ECO:0000313" key="1">
    <source>
        <dbReference type="EMBL" id="KAJ8981689.1"/>
    </source>
</evidence>
<sequence>MAQGKLKVKTKLPERLKSKNIKLKAARLLRGQLVFLDRPIQPKKDKLEKIQKIKQIISKTVNKAVEEEIRNRAKSGQTNFSRPSSLLQTIILSF</sequence>
<comment type="caution">
    <text evidence="1">The sequence shown here is derived from an EMBL/GenBank/DDBJ whole genome shotgun (WGS) entry which is preliminary data.</text>
</comment>
<dbReference type="EMBL" id="JAPWTJ010000171">
    <property type="protein sequence ID" value="KAJ8981689.1"/>
    <property type="molecule type" value="Genomic_DNA"/>
</dbReference>
<evidence type="ECO:0000313" key="2">
    <source>
        <dbReference type="Proteomes" id="UP001162164"/>
    </source>
</evidence>
<name>A0ABQ9JUU5_9CUCU</name>
<protein>
    <submittedName>
        <fullName evidence="1">Uncharacterized protein</fullName>
    </submittedName>
</protein>